<evidence type="ECO:0000256" key="3">
    <source>
        <dbReference type="ARBA" id="ARBA00022505"/>
    </source>
</evidence>
<sequence length="1367" mass="145344">MASRVLFTLNGELQSVDVEEATVKTLNDYIRCNTQYTGTKLSCGQGGCGACTVVLARPSEKPRAVNSCLTPLANVHGAAVLTVEGLSAADGSPHPIAERLAKFNGSQCGFCTPGMVMQLYSTLSSKDGGKGCSEKDLEHSINGNLCRCTGYRPIVECAKSFAADTSVKNQLDPSVVVGPYDKSAADPNLVFPPADVPLEGSRWLRPSSLSELLEVMQTKGAVPVAGGTAAGVYPELGVADTISTVFADISAVKELSEAKVEDGCLRVGALVTWNRFVEILEDLISQGSVQNVEALQVLKERCGSIAGDQVRNRATLGGQVAIHRTKNFRGDWVPVLAALGATVEVCTPGSWGAGTASHDMMDFVTETQPFDGLIRSVLLPLPAANVVFRSWRVAKRSRNAVALVNAAFSAVVSAGKVEKATVILGAVEPKPVRLKHLERALMGVRSQEVQTNASTVLSSLCEKVKADLFPLTCDHGKEQTEHIVSGFVIKFLVAMFGDAVPKDWQSSEYALHDMQRSSAAAQSFPTPVDLGGPLNKPITKTTAIDQTTGRAKYTDDVAKPRGTLIASYILCPEANVVVKDIDTAPAKKLLGEDFHSVIRAEDLRVNALDPNAILGMKFEPAYKSDTTHHMLLPQAVPSQYAGQPVALLLAHGDKLSVVERAAAACSSSLQLDDRTDRALIGGLQGSLAEEITETMSCHKGKEPADPVIDKARAAGAGHYITGQFSKKSQSHFYIEGQSVIAIPDEGGITCYVAAQGTDLIQKTICHALGLKQSQVTVKYRRVGGGFGGKLTFPALFSAVASQAALHTGHPVRLVLPRETDMSIVGGRPEMDGTWHVAVEPSTGKIQALSYDLCIAHGAGEDMVLIVGHAIAAAIDEVYGIPSMAVKMRFIKQHLPQRTAVRAPGHLEATMLMEAVIDGIAGQLGIPGHLVREKNFFQGKFNTSGLQGAMIPSGHLGDYSNLALWSSLKSKVGYEQRLKAVQEFNKANAWKKRGISATPARYGVALTPGNFARVDIFKDGSVQIAVTASEIGQGLHTKVGQMVCTHLTRELGAGPPLSCVRFLETSTDQLPNGNITGGSTTSEGAMFAACDAARQLADRLRPCVKQARKLAEDEKSEEGLWFDITAAAFSTKFLGVLAIPQNLTAIGAHYPPVNEVMYETYGVAAAEVELDVLTGEWRVLFAHLLFDVGQSYNPMVDIGQMEGAFMMGLGHLTTEAIDFDPTTGKLLTNNTWSYKPPIACDVPETFKVELVDMRSDRLNNPVMSAIMSIVGSITGCCAIPWKPTKISQAYKSAKAIGEPPALLATAVKSALSAALVDATGGPLPEHLVPIPARPFAVLPLLEAQRPGSGAVRDDDSTATGTSAASTRQ</sequence>
<dbReference type="EMBL" id="KR148943">
    <property type="protein sequence ID" value="AMR99692.1"/>
    <property type="molecule type" value="mRNA"/>
</dbReference>
<dbReference type="SUPFAM" id="SSF56003">
    <property type="entry name" value="Molybdenum cofactor-binding domain"/>
    <property type="match status" value="1"/>
</dbReference>
<dbReference type="InterPro" id="IPR016169">
    <property type="entry name" value="FAD-bd_PCMH_sub2"/>
</dbReference>
<dbReference type="Gene3D" id="3.30.465.10">
    <property type="match status" value="1"/>
</dbReference>
<feature type="binding site" evidence="11">
    <location>
        <position position="1006"/>
    </location>
    <ligand>
        <name>substrate</name>
    </ligand>
</feature>
<feature type="domain" description="FAD-binding PCMH-type" evidence="15">
    <location>
        <begin position="196"/>
        <end position="384"/>
    </location>
</feature>
<dbReference type="GO" id="GO:0051537">
    <property type="term" value="F:2 iron, 2 sulfur cluster binding"/>
    <property type="evidence" value="ECO:0007669"/>
    <property type="project" value="UniProtKB-KW"/>
</dbReference>
<feature type="binding site" evidence="12">
    <location>
        <position position="786"/>
    </location>
    <ligand>
        <name>Mo-molybdopterin</name>
        <dbReference type="ChEBI" id="CHEBI:71302"/>
    </ligand>
    <ligandPart>
        <name>Mo</name>
        <dbReference type="ChEBI" id="CHEBI:28685"/>
    </ligandPart>
</feature>
<dbReference type="PANTHER" id="PTHR11908">
    <property type="entry name" value="XANTHINE DEHYDROGENASE"/>
    <property type="match status" value="1"/>
</dbReference>
<dbReference type="InterPro" id="IPR036884">
    <property type="entry name" value="2Fe-2S-bd_dom_sf"/>
</dbReference>
<dbReference type="SMART" id="SM01092">
    <property type="entry name" value="CO_deh_flav_C"/>
    <property type="match status" value="1"/>
</dbReference>
<keyword evidence="10 12" id="KW-0411">Iron-sulfur</keyword>
<evidence type="ECO:0000256" key="4">
    <source>
        <dbReference type="ARBA" id="ARBA00022630"/>
    </source>
</evidence>
<evidence type="ECO:0000256" key="12">
    <source>
        <dbReference type="PIRSR" id="PIRSR000127-3"/>
    </source>
</evidence>
<feature type="region of interest" description="Disordered" evidence="13">
    <location>
        <begin position="1344"/>
        <end position="1367"/>
    </location>
</feature>
<dbReference type="GO" id="GO:0071949">
    <property type="term" value="F:FAD binding"/>
    <property type="evidence" value="ECO:0007669"/>
    <property type="project" value="InterPro"/>
</dbReference>
<dbReference type="InterPro" id="IPR008274">
    <property type="entry name" value="AldOxase/xan_DH_MoCoBD1"/>
</dbReference>
<dbReference type="GO" id="GO:0005506">
    <property type="term" value="F:iron ion binding"/>
    <property type="evidence" value="ECO:0007669"/>
    <property type="project" value="InterPro"/>
</dbReference>
<dbReference type="Pfam" id="PF02738">
    <property type="entry name" value="MoCoBD_1"/>
    <property type="match status" value="1"/>
</dbReference>
<feature type="binding site" evidence="12">
    <location>
        <position position="755"/>
    </location>
    <ligand>
        <name>Mo-molybdopterin</name>
        <dbReference type="ChEBI" id="CHEBI:71302"/>
    </ligand>
    <ligandPart>
        <name>Mo</name>
        <dbReference type="ChEBI" id="CHEBI:28685"/>
    </ligandPart>
</feature>
<evidence type="ECO:0000256" key="13">
    <source>
        <dbReference type="SAM" id="MobiDB-lite"/>
    </source>
</evidence>
<dbReference type="SUPFAM" id="SSF56176">
    <property type="entry name" value="FAD-binding/transporter-associated domain-like"/>
    <property type="match status" value="1"/>
</dbReference>
<dbReference type="Pfam" id="PF20256">
    <property type="entry name" value="MoCoBD_2"/>
    <property type="match status" value="1"/>
</dbReference>
<dbReference type="CDD" id="cd00207">
    <property type="entry name" value="fer2"/>
    <property type="match status" value="1"/>
</dbReference>
<comment type="cofactor">
    <cofactor evidence="12">
        <name>[2Fe-2S] cluster</name>
        <dbReference type="ChEBI" id="CHEBI:190135"/>
    </cofactor>
    <text evidence="12">Binds 2 [2Fe-2S] clusters.</text>
</comment>
<dbReference type="Gene3D" id="1.10.150.120">
    <property type="entry name" value="[2Fe-2S]-binding domain"/>
    <property type="match status" value="1"/>
</dbReference>
<dbReference type="InterPro" id="IPR001041">
    <property type="entry name" value="2Fe-2S_ferredoxin-type"/>
</dbReference>
<feature type="binding site" evidence="11">
    <location>
        <position position="331"/>
    </location>
    <ligand>
        <name>FAD</name>
        <dbReference type="ChEBI" id="CHEBI:57692"/>
    </ligand>
</feature>
<dbReference type="InterPro" id="IPR016208">
    <property type="entry name" value="Ald_Oxase/xanthine_DH-like"/>
</dbReference>
<organism evidence="16">
    <name type="scientific">Scrippsiella trochoidea</name>
    <name type="common">Dinoflagellate</name>
    <name type="synonym">Glenodinium trochoideum</name>
    <dbReference type="NCBI Taxonomy" id="71861"/>
    <lineage>
        <taxon>Eukaryota</taxon>
        <taxon>Sar</taxon>
        <taxon>Alveolata</taxon>
        <taxon>Dinophyceae</taxon>
        <taxon>Peridiniales</taxon>
        <taxon>Peridiniaceae</taxon>
        <taxon>Scrippsiella</taxon>
    </lineage>
</organism>
<comment type="cofactor">
    <cofactor evidence="12">
        <name>Mo-molybdopterin</name>
        <dbReference type="ChEBI" id="CHEBI:71302"/>
    </cofactor>
    <text evidence="12">Binds 1 Mo-molybdopterin (Mo-MPT) cofactor per subunit.</text>
</comment>
<dbReference type="SUPFAM" id="SSF47741">
    <property type="entry name" value="CO dehydrogenase ISP C-domain like"/>
    <property type="match status" value="1"/>
</dbReference>
<feature type="binding site" evidence="12">
    <location>
        <position position="108"/>
    </location>
    <ligand>
        <name>[2Fe-2S] cluster</name>
        <dbReference type="ChEBI" id="CHEBI:190135"/>
        <label>2</label>
    </ligand>
</feature>
<protein>
    <submittedName>
        <fullName evidence="16">Abscisic-aldehyde oxidase</fullName>
    </submittedName>
</protein>
<dbReference type="Gene3D" id="3.10.20.30">
    <property type="match status" value="1"/>
</dbReference>
<dbReference type="InterPro" id="IPR012675">
    <property type="entry name" value="Beta-grasp_dom_sf"/>
</dbReference>
<dbReference type="InterPro" id="IPR006058">
    <property type="entry name" value="2Fe2S_fd_BS"/>
</dbReference>
<dbReference type="InterPro" id="IPR046867">
    <property type="entry name" value="AldOxase/xan_DH_MoCoBD2"/>
</dbReference>
<evidence type="ECO:0000256" key="8">
    <source>
        <dbReference type="ARBA" id="ARBA00023002"/>
    </source>
</evidence>
<evidence type="ECO:0000259" key="14">
    <source>
        <dbReference type="PROSITE" id="PS51085"/>
    </source>
</evidence>
<dbReference type="InterPro" id="IPR002888">
    <property type="entry name" value="2Fe-2S-bd"/>
</dbReference>
<evidence type="ECO:0000256" key="9">
    <source>
        <dbReference type="ARBA" id="ARBA00023004"/>
    </source>
</evidence>
<keyword evidence="8" id="KW-0560">Oxidoreductase</keyword>
<keyword evidence="9 12" id="KW-0408">Iron</keyword>
<dbReference type="PROSITE" id="PS51387">
    <property type="entry name" value="FAD_PCMH"/>
    <property type="match status" value="1"/>
</dbReference>
<keyword evidence="4" id="KW-0285">Flavoprotein</keyword>
<reference evidence="16" key="1">
    <citation type="submission" date="2015-04" db="EMBL/GenBank/DDBJ databases">
        <title>Transcriptome sequencing and comparative analysis of Scrippsiella trochoidea.</title>
        <authorList>
            <person name="Deng Y."/>
            <person name="Tang Y."/>
        </authorList>
    </citation>
    <scope>NUCLEOTIDE SEQUENCE</scope>
</reference>
<dbReference type="PANTHER" id="PTHR11908:SF132">
    <property type="entry name" value="ALDEHYDE OXIDASE 1-RELATED"/>
    <property type="match status" value="1"/>
</dbReference>
<dbReference type="InterPro" id="IPR000674">
    <property type="entry name" value="Ald_Oxase/Xan_DH_a/b"/>
</dbReference>
<dbReference type="InterPro" id="IPR036318">
    <property type="entry name" value="FAD-bd_PCMH-like_sf"/>
</dbReference>
<feature type="binding site" evidence="11">
    <location>
        <position position="392"/>
    </location>
    <ligand>
        <name>FAD</name>
        <dbReference type="ChEBI" id="CHEBI:57692"/>
    </ligand>
</feature>
<dbReference type="GO" id="GO:0016491">
    <property type="term" value="F:oxidoreductase activity"/>
    <property type="evidence" value="ECO:0007669"/>
    <property type="project" value="UniProtKB-KW"/>
</dbReference>
<feature type="binding site" evidence="12">
    <location>
        <position position="68"/>
    </location>
    <ligand>
        <name>[2Fe-2S] cluster</name>
        <dbReference type="ChEBI" id="CHEBI:190135"/>
        <label>1</label>
    </ligand>
</feature>
<dbReference type="Pfam" id="PF00941">
    <property type="entry name" value="FAD_binding_5"/>
    <property type="match status" value="1"/>
</dbReference>
<keyword evidence="6 12" id="KW-0479">Metal-binding</keyword>
<keyword evidence="3 12" id="KW-0500">Molybdenum</keyword>
<evidence type="ECO:0000256" key="5">
    <source>
        <dbReference type="ARBA" id="ARBA00022714"/>
    </source>
</evidence>
<feature type="binding site" evidence="12">
    <location>
        <position position="1077"/>
    </location>
    <ligand>
        <name>Mo-molybdopterin</name>
        <dbReference type="ChEBI" id="CHEBI:71302"/>
    </ligand>
    <ligandPart>
        <name>Mo</name>
        <dbReference type="ChEBI" id="CHEBI:28685"/>
    </ligandPart>
</feature>
<accession>A0A1L2D736</accession>
<dbReference type="FunFam" id="3.30.365.10:FF:000001">
    <property type="entry name" value="Xanthine dehydrogenase oxidase"/>
    <property type="match status" value="1"/>
</dbReference>
<feature type="binding site" evidence="12">
    <location>
        <position position="111"/>
    </location>
    <ligand>
        <name>[2Fe-2S] cluster</name>
        <dbReference type="ChEBI" id="CHEBI:190135"/>
        <label>2</label>
    </ligand>
</feature>
<feature type="compositionally biased region" description="Low complexity" evidence="13">
    <location>
        <begin position="1356"/>
        <end position="1367"/>
    </location>
</feature>
<dbReference type="Gene3D" id="3.30.390.50">
    <property type="entry name" value="CO dehydrogenase flavoprotein, C-terminal domain"/>
    <property type="match status" value="1"/>
</dbReference>
<name>A0A1L2D736_SCRTR</name>
<dbReference type="SUPFAM" id="SSF55447">
    <property type="entry name" value="CO dehydrogenase flavoprotein C-terminal domain-like"/>
    <property type="match status" value="1"/>
</dbReference>
<feature type="binding site" evidence="12">
    <location>
        <position position="51"/>
    </location>
    <ligand>
        <name>[2Fe-2S] cluster</name>
        <dbReference type="ChEBI" id="CHEBI:190135"/>
        <label>1</label>
    </ligand>
</feature>
<evidence type="ECO:0000256" key="1">
    <source>
        <dbReference type="ARBA" id="ARBA00001974"/>
    </source>
</evidence>
<evidence type="ECO:0000256" key="7">
    <source>
        <dbReference type="ARBA" id="ARBA00022827"/>
    </source>
</evidence>
<dbReference type="PROSITE" id="PS51085">
    <property type="entry name" value="2FE2S_FER_2"/>
    <property type="match status" value="1"/>
</dbReference>
<feature type="binding site" evidence="12">
    <location>
        <position position="48"/>
    </location>
    <ligand>
        <name>[2Fe-2S] cluster</name>
        <dbReference type="ChEBI" id="CHEBI:190135"/>
        <label>1</label>
    </ligand>
</feature>
<feature type="binding site" evidence="12">
    <location>
        <position position="901"/>
    </location>
    <ligand>
        <name>Mo-molybdopterin</name>
        <dbReference type="ChEBI" id="CHEBI:71302"/>
    </ligand>
    <ligandPart>
        <name>Mo</name>
        <dbReference type="ChEBI" id="CHEBI:28685"/>
    </ligandPart>
</feature>
<feature type="binding site" evidence="12">
    <location>
        <position position="43"/>
    </location>
    <ligand>
        <name>[2Fe-2S] cluster</name>
        <dbReference type="ChEBI" id="CHEBI:190135"/>
        <label>1</label>
    </ligand>
</feature>
<evidence type="ECO:0000256" key="11">
    <source>
        <dbReference type="PIRSR" id="PIRSR000127-2"/>
    </source>
</evidence>
<dbReference type="InterPro" id="IPR002346">
    <property type="entry name" value="Mopterin_DH_FAD-bd"/>
</dbReference>
<evidence type="ECO:0000256" key="2">
    <source>
        <dbReference type="ARBA" id="ARBA00006849"/>
    </source>
</evidence>
<dbReference type="InterPro" id="IPR036856">
    <property type="entry name" value="Ald_Oxase/Xan_DH_a/b_sf"/>
</dbReference>
<dbReference type="SUPFAM" id="SSF54292">
    <property type="entry name" value="2Fe-2S ferredoxin-like"/>
    <property type="match status" value="1"/>
</dbReference>
<dbReference type="Pfam" id="PF01799">
    <property type="entry name" value="Fer2_2"/>
    <property type="match status" value="1"/>
</dbReference>
<dbReference type="PROSITE" id="PS00197">
    <property type="entry name" value="2FE2S_FER_1"/>
    <property type="match status" value="1"/>
</dbReference>
<evidence type="ECO:0000259" key="15">
    <source>
        <dbReference type="PROSITE" id="PS51387"/>
    </source>
</evidence>
<gene>
    <name evidence="16" type="primary">AAO</name>
</gene>
<evidence type="ECO:0000256" key="6">
    <source>
        <dbReference type="ARBA" id="ARBA00022723"/>
    </source>
</evidence>
<dbReference type="InterPro" id="IPR036683">
    <property type="entry name" value="CO_DH_flav_C_dom_sf"/>
</dbReference>
<proteinExistence type="evidence at transcript level"/>
<feature type="binding site" evidence="12">
    <location>
        <position position="146"/>
    </location>
    <ligand>
        <name>[2Fe-2S] cluster</name>
        <dbReference type="ChEBI" id="CHEBI:190135"/>
        <label>2</label>
    </ligand>
</feature>
<dbReference type="SMART" id="SM01008">
    <property type="entry name" value="Ald_Xan_dh_C"/>
    <property type="match status" value="1"/>
</dbReference>
<dbReference type="InterPro" id="IPR016166">
    <property type="entry name" value="FAD-bd_PCMH"/>
</dbReference>
<evidence type="ECO:0000313" key="16">
    <source>
        <dbReference type="EMBL" id="AMR99692.1"/>
    </source>
</evidence>
<dbReference type="Pfam" id="PF03450">
    <property type="entry name" value="CO_deh_flav_C"/>
    <property type="match status" value="1"/>
</dbReference>
<dbReference type="InterPro" id="IPR037165">
    <property type="entry name" value="AldOxase/xan_DH_Mopterin-bd_sf"/>
</dbReference>
<comment type="cofactor">
    <cofactor evidence="1 11">
        <name>FAD</name>
        <dbReference type="ChEBI" id="CHEBI:57692"/>
    </cofactor>
</comment>
<dbReference type="Pfam" id="PF00111">
    <property type="entry name" value="Fer2"/>
    <property type="match status" value="1"/>
</dbReference>
<dbReference type="InterPro" id="IPR036010">
    <property type="entry name" value="2Fe-2S_ferredoxin-like_sf"/>
</dbReference>
<keyword evidence="5 12" id="KW-0001">2Fe-2S</keyword>
<dbReference type="PIRSF" id="PIRSF000127">
    <property type="entry name" value="Xanthine_DH"/>
    <property type="match status" value="1"/>
</dbReference>
<dbReference type="Gene3D" id="3.30.365.10">
    <property type="entry name" value="Aldehyde oxidase/xanthine dehydrogenase, molybdopterin binding domain"/>
    <property type="match status" value="4"/>
</dbReference>
<feature type="domain" description="2Fe-2S ferredoxin-type" evidence="14">
    <location>
        <begin position="3"/>
        <end position="86"/>
    </location>
</feature>
<dbReference type="InterPro" id="IPR005107">
    <property type="entry name" value="CO_DH_flav_C"/>
</dbReference>
<feature type="binding site" evidence="12">
    <location>
        <position position="148"/>
    </location>
    <ligand>
        <name>[2Fe-2S] cluster</name>
        <dbReference type="ChEBI" id="CHEBI:190135"/>
        <label>2</label>
    </ligand>
</feature>
<evidence type="ECO:0000256" key="10">
    <source>
        <dbReference type="ARBA" id="ARBA00023014"/>
    </source>
</evidence>
<keyword evidence="7 11" id="KW-0274">FAD</keyword>
<comment type="similarity">
    <text evidence="2">Belongs to the xanthine dehydrogenase family.</text>
</comment>
<dbReference type="Gene3D" id="3.90.1170.50">
    <property type="entry name" value="Aldehyde oxidase/xanthine dehydrogenase, a/b hammerhead"/>
    <property type="match status" value="1"/>
</dbReference>
<dbReference type="SUPFAM" id="SSF54665">
    <property type="entry name" value="CO dehydrogenase molybdoprotein N-domain-like"/>
    <property type="match status" value="1"/>
</dbReference>